<reference evidence="5 6" key="1">
    <citation type="submission" date="2019-03" db="EMBL/GenBank/DDBJ databases">
        <title>Genomic Encyclopedia of Type Strains, Phase IV (KMG-IV): sequencing the most valuable type-strain genomes for metagenomic binning, comparative biology and taxonomic classification.</title>
        <authorList>
            <person name="Goeker M."/>
        </authorList>
    </citation>
    <scope>NUCLEOTIDE SEQUENCE [LARGE SCALE GENOMIC DNA]</scope>
    <source>
        <strain evidence="5 6">DSM 18063</strain>
    </source>
</reference>
<organism evidence="5 6">
    <name type="scientific">Rhodovulum marinum</name>
    <dbReference type="NCBI Taxonomy" id="320662"/>
    <lineage>
        <taxon>Bacteria</taxon>
        <taxon>Pseudomonadati</taxon>
        <taxon>Pseudomonadota</taxon>
        <taxon>Alphaproteobacteria</taxon>
        <taxon>Rhodobacterales</taxon>
        <taxon>Paracoccaceae</taxon>
        <taxon>Rhodovulum</taxon>
    </lineage>
</organism>
<sequence length="426" mass="45035">MTSFTLSLRISLIAGSLAAAGAAQAQSAREVIDGYADLALAKYSDSLAAAKALDAAIDAFIAAPSAETHKAGKDAWLAARVPYQQTEVYRFGNAVVDDWEGKVNAWPLDEGLIDYVDTGYYGEMSEENGFFRANVIANPDLTVGGQSVDAREITPALLQELHEIDGIEANVATGYHAIEFLLWGQDTNGTGPGAGSRSYTDFVQGDGCTNAPCDRRADYLAAVSDLLVADLKDIVTAWEDGGAARTDLAAQSDAEGLATILTGMGSLSYGELAGERMKLGLILHDPEEEHDCFADNTHNSHYYDAKGIQNVYLGRYERPDGTVMEVPSLAGLAQSVNSEVDAVVTARLEATMAAMGAMKDRADSGVEAYDQMIGYGNDTGNAIVQAAIDALVDQTRAFEDLVAALDASEISVEGSDSLDNPGAVFE</sequence>
<comment type="subcellular location">
    <subcellularLocation>
        <location evidence="1">Cell envelope</location>
    </subcellularLocation>
</comment>
<evidence type="ECO:0000313" key="5">
    <source>
        <dbReference type="EMBL" id="TCP39878.1"/>
    </source>
</evidence>
<dbReference type="OrthoDB" id="9764688at2"/>
<gene>
    <name evidence="5" type="ORF">EV662_1093</name>
</gene>
<evidence type="ECO:0000313" key="6">
    <source>
        <dbReference type="Proteomes" id="UP000294835"/>
    </source>
</evidence>
<evidence type="ECO:0000256" key="1">
    <source>
        <dbReference type="ARBA" id="ARBA00004196"/>
    </source>
</evidence>
<dbReference type="Proteomes" id="UP000294835">
    <property type="component" value="Unassembled WGS sequence"/>
</dbReference>
<dbReference type="CDD" id="cd14657">
    <property type="entry name" value="Imelysin_IrpA-like"/>
    <property type="match status" value="1"/>
</dbReference>
<feature type="signal peptide" evidence="3">
    <location>
        <begin position="1"/>
        <end position="25"/>
    </location>
</feature>
<comment type="caution">
    <text evidence="5">The sequence shown here is derived from an EMBL/GenBank/DDBJ whole genome shotgun (WGS) entry which is preliminary data.</text>
</comment>
<dbReference type="AlphaFoldDB" id="A0A4R2PXK2"/>
<proteinExistence type="predicted"/>
<dbReference type="InterPro" id="IPR038352">
    <property type="entry name" value="Imelysin_sf"/>
</dbReference>
<accession>A0A4R2PXK2</accession>
<protein>
    <submittedName>
        <fullName evidence="5">Putative iron-regulated protein</fullName>
    </submittedName>
</protein>
<keyword evidence="6" id="KW-1185">Reference proteome</keyword>
<dbReference type="Pfam" id="PF09375">
    <property type="entry name" value="Peptidase_M75"/>
    <property type="match status" value="1"/>
</dbReference>
<evidence type="ECO:0000259" key="4">
    <source>
        <dbReference type="Pfam" id="PF09375"/>
    </source>
</evidence>
<name>A0A4R2PXK2_9RHOB</name>
<dbReference type="EMBL" id="SLXP01000009">
    <property type="protein sequence ID" value="TCP39878.1"/>
    <property type="molecule type" value="Genomic_DNA"/>
</dbReference>
<keyword evidence="2 3" id="KW-0732">Signal</keyword>
<dbReference type="Gene3D" id="1.20.1420.20">
    <property type="entry name" value="M75 peptidase, HXXE motif"/>
    <property type="match status" value="1"/>
</dbReference>
<dbReference type="GO" id="GO:0030313">
    <property type="term" value="C:cell envelope"/>
    <property type="evidence" value="ECO:0007669"/>
    <property type="project" value="UniProtKB-SubCell"/>
</dbReference>
<feature type="domain" description="Imelysin-like" evidence="4">
    <location>
        <begin position="39"/>
        <end position="396"/>
    </location>
</feature>
<feature type="chain" id="PRO_5020882856" evidence="3">
    <location>
        <begin position="26"/>
        <end position="426"/>
    </location>
</feature>
<evidence type="ECO:0000256" key="3">
    <source>
        <dbReference type="SAM" id="SignalP"/>
    </source>
</evidence>
<dbReference type="InterPro" id="IPR018976">
    <property type="entry name" value="Imelysin-like"/>
</dbReference>
<dbReference type="RefSeq" id="WP_132463489.1">
    <property type="nucleotide sequence ID" value="NZ_SLXP01000009.1"/>
</dbReference>
<evidence type="ECO:0000256" key="2">
    <source>
        <dbReference type="ARBA" id="ARBA00022729"/>
    </source>
</evidence>